<keyword evidence="2" id="KW-1185">Reference proteome</keyword>
<dbReference type="AlphaFoldDB" id="A0A9R0RXH3"/>
<gene>
    <name evidence="1" type="ORF">TRITD_3Av1G259180</name>
</gene>
<evidence type="ECO:0000313" key="1">
    <source>
        <dbReference type="EMBL" id="VAH68652.1"/>
    </source>
</evidence>
<proteinExistence type="predicted"/>
<name>A0A9R0RXH3_TRITD</name>
<dbReference type="Proteomes" id="UP000324705">
    <property type="component" value="Chromosome 3A"/>
</dbReference>
<reference evidence="1 2" key="1">
    <citation type="submission" date="2017-09" db="EMBL/GenBank/DDBJ databases">
        <authorList>
            <consortium name="International Durum Wheat Genome Sequencing Consortium (IDWGSC)"/>
            <person name="Milanesi L."/>
        </authorList>
    </citation>
    <scope>NUCLEOTIDE SEQUENCE [LARGE SCALE GENOMIC DNA]</scope>
    <source>
        <strain evidence="2">cv. Svevo</strain>
    </source>
</reference>
<sequence>MADGRILCSSTVHPQSYNLASLHRRNHTEPPLNYMVWILGAGVSTPAVPEREGVLEEEERETPSHPIFLLTLAEPSVWFSGTEDGERGRHKVEFGGCLARFCYTSRPLCKMYQHPHL</sequence>
<evidence type="ECO:0000313" key="2">
    <source>
        <dbReference type="Proteomes" id="UP000324705"/>
    </source>
</evidence>
<organism evidence="1 2">
    <name type="scientific">Triticum turgidum subsp. durum</name>
    <name type="common">Durum wheat</name>
    <name type="synonym">Triticum durum</name>
    <dbReference type="NCBI Taxonomy" id="4567"/>
    <lineage>
        <taxon>Eukaryota</taxon>
        <taxon>Viridiplantae</taxon>
        <taxon>Streptophyta</taxon>
        <taxon>Embryophyta</taxon>
        <taxon>Tracheophyta</taxon>
        <taxon>Spermatophyta</taxon>
        <taxon>Magnoliopsida</taxon>
        <taxon>Liliopsida</taxon>
        <taxon>Poales</taxon>
        <taxon>Poaceae</taxon>
        <taxon>BOP clade</taxon>
        <taxon>Pooideae</taxon>
        <taxon>Triticodae</taxon>
        <taxon>Triticeae</taxon>
        <taxon>Triticinae</taxon>
        <taxon>Triticum</taxon>
    </lineage>
</organism>
<dbReference type="EMBL" id="LT934115">
    <property type="protein sequence ID" value="VAH68652.1"/>
    <property type="molecule type" value="Genomic_DNA"/>
</dbReference>
<protein>
    <submittedName>
        <fullName evidence="1">Uncharacterized protein</fullName>
    </submittedName>
</protein>
<dbReference type="OMA" id="ARFCYTS"/>
<dbReference type="Gramene" id="TRITD3Av1G259180.1">
    <property type="protein sequence ID" value="TRITD3Av1G259180.1"/>
    <property type="gene ID" value="TRITD3Av1G259180"/>
</dbReference>
<accession>A0A9R0RXH3</accession>